<dbReference type="Proteomes" id="UP000425817">
    <property type="component" value="Chromosome"/>
</dbReference>
<evidence type="ECO:0000313" key="3">
    <source>
        <dbReference type="EMBL" id="QGW81030.1"/>
    </source>
</evidence>
<feature type="chain" id="PRO_5026008638" description="Secreted protein" evidence="2">
    <location>
        <begin position="29"/>
        <end position="137"/>
    </location>
</feature>
<dbReference type="AlphaFoldDB" id="A0A6I6H2D7"/>
<evidence type="ECO:0008006" key="5">
    <source>
        <dbReference type="Google" id="ProtNLM"/>
    </source>
</evidence>
<organism evidence="3 4">
    <name type="scientific">Variovorax paradoxus</name>
    <dbReference type="NCBI Taxonomy" id="34073"/>
    <lineage>
        <taxon>Bacteria</taxon>
        <taxon>Pseudomonadati</taxon>
        <taxon>Pseudomonadota</taxon>
        <taxon>Betaproteobacteria</taxon>
        <taxon>Burkholderiales</taxon>
        <taxon>Comamonadaceae</taxon>
        <taxon>Variovorax</taxon>
    </lineage>
</organism>
<keyword evidence="2" id="KW-0732">Signal</keyword>
<dbReference type="EMBL" id="CP046622">
    <property type="protein sequence ID" value="QGW81030.1"/>
    <property type="molecule type" value="Genomic_DNA"/>
</dbReference>
<sequence>MTTTVRSALSAAALFAASGFLIPGPASAQAQAPGSAARAQQERAVCDGVQQDRAACLREAGAARQEAQRNGLTNVGPGRADANAMARCREQPVADRADCEARLQGGARTTTEGSVMGGGVIRETVTPLPPQPAAPSR</sequence>
<evidence type="ECO:0000256" key="1">
    <source>
        <dbReference type="SAM" id="MobiDB-lite"/>
    </source>
</evidence>
<proteinExistence type="predicted"/>
<dbReference type="OrthoDB" id="8780961at2"/>
<feature type="signal peptide" evidence="2">
    <location>
        <begin position="1"/>
        <end position="28"/>
    </location>
</feature>
<evidence type="ECO:0000256" key="2">
    <source>
        <dbReference type="SAM" id="SignalP"/>
    </source>
</evidence>
<reference evidence="3 4" key="1">
    <citation type="submission" date="2019-12" db="EMBL/GenBank/DDBJ databases">
        <title>Hybrid Genome Assemblies of two High G+C Isolates from Undergraduate Microbiology Courses.</title>
        <authorList>
            <person name="Ne Ville C.J."/>
            <person name="Enright D."/>
            <person name="Hernandez I."/>
            <person name="Dodsworth J."/>
            <person name="Orwin P.M."/>
        </authorList>
    </citation>
    <scope>NUCLEOTIDE SEQUENCE [LARGE SCALE GENOMIC DNA]</scope>
    <source>
        <strain evidence="3 4">CSUSB</strain>
    </source>
</reference>
<name>A0A6I6H2D7_VARPD</name>
<accession>A0A6I6H2D7</accession>
<protein>
    <recommendedName>
        <fullName evidence="5">Secreted protein</fullName>
    </recommendedName>
</protein>
<evidence type="ECO:0000313" key="4">
    <source>
        <dbReference type="Proteomes" id="UP000425817"/>
    </source>
</evidence>
<feature type="region of interest" description="Disordered" evidence="1">
    <location>
        <begin position="104"/>
        <end position="137"/>
    </location>
</feature>
<gene>
    <name evidence="3" type="ORF">GOQ09_05320</name>
</gene>
<dbReference type="RefSeq" id="WP_157612294.1">
    <property type="nucleotide sequence ID" value="NZ_CP046622.1"/>
</dbReference>
<feature type="compositionally biased region" description="Pro residues" evidence="1">
    <location>
        <begin position="127"/>
        <end position="137"/>
    </location>
</feature>